<comment type="similarity">
    <text evidence="2">Belongs to the transpeptidase family.</text>
</comment>
<dbReference type="Pfam" id="PF00905">
    <property type="entry name" value="Transpeptidase"/>
    <property type="match status" value="1"/>
</dbReference>
<keyword evidence="3 4" id="KW-0472">Membrane</keyword>
<dbReference type="OrthoDB" id="9789078at2"/>
<comment type="caution">
    <text evidence="7">The sequence shown here is derived from an EMBL/GenBank/DDBJ whole genome shotgun (WGS) entry which is preliminary data.</text>
</comment>
<dbReference type="SUPFAM" id="SSF56519">
    <property type="entry name" value="Penicillin binding protein dimerisation domain"/>
    <property type="match status" value="1"/>
</dbReference>
<protein>
    <submittedName>
        <fullName evidence="7">Penicillin-binding protein 2</fullName>
    </submittedName>
</protein>
<feature type="domain" description="Penicillin-binding protein transpeptidase" evidence="5">
    <location>
        <begin position="293"/>
        <end position="605"/>
    </location>
</feature>
<dbReference type="InterPro" id="IPR012338">
    <property type="entry name" value="Beta-lactam/transpept-like"/>
</dbReference>
<evidence type="ECO:0000256" key="2">
    <source>
        <dbReference type="ARBA" id="ARBA00007171"/>
    </source>
</evidence>
<evidence type="ECO:0000256" key="3">
    <source>
        <dbReference type="ARBA" id="ARBA00023136"/>
    </source>
</evidence>
<dbReference type="Gene3D" id="3.90.1310.10">
    <property type="entry name" value="Penicillin-binding protein 2a (Domain 2)"/>
    <property type="match status" value="1"/>
</dbReference>
<proteinExistence type="inferred from homology"/>
<feature type="domain" description="Penicillin-binding protein dimerisation" evidence="6">
    <location>
        <begin position="74"/>
        <end position="241"/>
    </location>
</feature>
<reference evidence="7 8" key="1">
    <citation type="submission" date="2019-07" db="EMBL/GenBank/DDBJ databases">
        <authorList>
            <person name="Duangmal K."/>
            <person name="Teo W.F.A."/>
        </authorList>
    </citation>
    <scope>NUCLEOTIDE SEQUENCE [LARGE SCALE GENOMIC DNA]</scope>
    <source>
        <strain evidence="7 8">TBRC 6029</strain>
    </source>
</reference>
<dbReference type="GO" id="GO:0071555">
    <property type="term" value="P:cell wall organization"/>
    <property type="evidence" value="ECO:0007669"/>
    <property type="project" value="TreeGrafter"/>
</dbReference>
<evidence type="ECO:0000313" key="8">
    <source>
        <dbReference type="Proteomes" id="UP000320011"/>
    </source>
</evidence>
<dbReference type="SUPFAM" id="SSF56601">
    <property type="entry name" value="beta-lactamase/transpeptidase-like"/>
    <property type="match status" value="1"/>
</dbReference>
<dbReference type="PANTHER" id="PTHR30627:SF1">
    <property type="entry name" value="PEPTIDOGLYCAN D,D-TRANSPEPTIDASE FTSI"/>
    <property type="match status" value="1"/>
</dbReference>
<dbReference type="Pfam" id="PF03717">
    <property type="entry name" value="PBP_dimer"/>
    <property type="match status" value="1"/>
</dbReference>
<evidence type="ECO:0000259" key="5">
    <source>
        <dbReference type="Pfam" id="PF00905"/>
    </source>
</evidence>
<dbReference type="RefSeq" id="WP_144586955.1">
    <property type="nucleotide sequence ID" value="NZ_VJWX01000063.1"/>
</dbReference>
<keyword evidence="4" id="KW-0812">Transmembrane</keyword>
<keyword evidence="8" id="KW-1185">Reference proteome</keyword>
<dbReference type="InterPro" id="IPR001460">
    <property type="entry name" value="PCN-bd_Tpept"/>
</dbReference>
<dbReference type="GO" id="GO:0005886">
    <property type="term" value="C:plasma membrane"/>
    <property type="evidence" value="ECO:0007669"/>
    <property type="project" value="TreeGrafter"/>
</dbReference>
<dbReference type="Gene3D" id="3.40.710.10">
    <property type="entry name" value="DD-peptidase/beta-lactamase superfamily"/>
    <property type="match status" value="1"/>
</dbReference>
<evidence type="ECO:0000256" key="4">
    <source>
        <dbReference type="SAM" id="Phobius"/>
    </source>
</evidence>
<dbReference type="InterPro" id="IPR005311">
    <property type="entry name" value="PBP_dimer"/>
</dbReference>
<name>A0A558D3M6_9PSEU</name>
<dbReference type="InterPro" id="IPR036138">
    <property type="entry name" value="PBP_dimer_sf"/>
</dbReference>
<dbReference type="AlphaFoldDB" id="A0A558D3M6"/>
<dbReference type="Gene3D" id="3.30.450.330">
    <property type="match status" value="1"/>
</dbReference>
<dbReference type="EMBL" id="VJWX01000063">
    <property type="protein sequence ID" value="TVT55583.1"/>
    <property type="molecule type" value="Genomic_DNA"/>
</dbReference>
<keyword evidence="4" id="KW-1133">Transmembrane helix</keyword>
<gene>
    <name evidence="7" type="ORF">FNH05_09445</name>
</gene>
<comment type="subcellular location">
    <subcellularLocation>
        <location evidence="1">Membrane</location>
    </subcellularLocation>
</comment>
<dbReference type="GO" id="GO:0008658">
    <property type="term" value="F:penicillin binding"/>
    <property type="evidence" value="ECO:0007669"/>
    <property type="project" value="InterPro"/>
</dbReference>
<feature type="transmembrane region" description="Helical" evidence="4">
    <location>
        <begin position="31"/>
        <end position="51"/>
    </location>
</feature>
<dbReference type="Proteomes" id="UP000320011">
    <property type="component" value="Unassembled WGS sequence"/>
</dbReference>
<dbReference type="InterPro" id="IPR050515">
    <property type="entry name" value="Beta-lactam/transpept"/>
</dbReference>
<accession>A0A558D3M6</accession>
<evidence type="ECO:0000313" key="7">
    <source>
        <dbReference type="EMBL" id="TVT55583.1"/>
    </source>
</evidence>
<sequence length="631" mass="67409">MTGREARRRAYRARVRKVAGRPSVATGKGRYVAVRVVLVAVLVIAGLRLVLVQGIQADELSAKAESQRTTTITVPAQRGSILDRNGVELAFSVETRALSVNPRQMRRTWEEYAQRNPGQGQNFATRAAAAARFIAGKLAGKVTEKDLLDAFNSDRAFTYLAKDVEPSVADEIRKEFPEIATEKQAAREYPGDDLASNVVGLANWRTEDQDVSKHNLHGIAGLEMTRDDDLAGQAGQRVADTAQGSNTIIPGTERDVQPAVPGNDLVLTLDSDVQYMVQRQLADYVARSHAKGGSAVVMDARTGEIYALADDRTFNPNDKGTYTPELMNDQAVTTPYEPGSVNKVVTATAAIDLGLTTPDATNEVPGSLKVADATVHDAWVHGTVDYTTAGIFAKSSNVGTLLLAQKVGPDKYLDYLKRFGIGQETGMGLPGESRGSVPPKSGWTGSTFGNLPIGQGLSMTVVQMAGMYQAIANDGLRVPPRIVKQEVKPDGTVIPEPAPATERVASPETAKTVRDMLRAVTQSGKGGNSGTAPTAGLEGYQISGKTGTGQQVNPVTKAYSDTLYNITFAGILPADNPRFVIGIRLDAPDTTLPVGHSAAPLFHDIASYLTQRYQIPLSPAPSPYIRLVADS</sequence>
<reference evidence="7 8" key="2">
    <citation type="submission" date="2019-08" db="EMBL/GenBank/DDBJ databases">
        <title>Amycolatopsis acidicola sp. nov., isolated from peat swamp forest soil.</title>
        <authorList>
            <person name="Srisuk N."/>
        </authorList>
    </citation>
    <scope>NUCLEOTIDE SEQUENCE [LARGE SCALE GENOMIC DNA]</scope>
    <source>
        <strain evidence="7 8">TBRC 6029</strain>
    </source>
</reference>
<dbReference type="PANTHER" id="PTHR30627">
    <property type="entry name" value="PEPTIDOGLYCAN D,D-TRANSPEPTIDASE"/>
    <property type="match status" value="1"/>
</dbReference>
<evidence type="ECO:0000256" key="1">
    <source>
        <dbReference type="ARBA" id="ARBA00004370"/>
    </source>
</evidence>
<evidence type="ECO:0000259" key="6">
    <source>
        <dbReference type="Pfam" id="PF03717"/>
    </source>
</evidence>
<organism evidence="7 8">
    <name type="scientific">Amycolatopsis rhizosphaerae</name>
    <dbReference type="NCBI Taxonomy" id="2053003"/>
    <lineage>
        <taxon>Bacteria</taxon>
        <taxon>Bacillati</taxon>
        <taxon>Actinomycetota</taxon>
        <taxon>Actinomycetes</taxon>
        <taxon>Pseudonocardiales</taxon>
        <taxon>Pseudonocardiaceae</taxon>
        <taxon>Amycolatopsis</taxon>
    </lineage>
</organism>